<proteinExistence type="predicted"/>
<organism evidence="3 4">
    <name type="scientific">Sphaerisporangium flaviroseum</name>
    <dbReference type="NCBI Taxonomy" id="509199"/>
    <lineage>
        <taxon>Bacteria</taxon>
        <taxon>Bacillati</taxon>
        <taxon>Actinomycetota</taxon>
        <taxon>Actinomycetes</taxon>
        <taxon>Streptosporangiales</taxon>
        <taxon>Streptosporangiaceae</taxon>
        <taxon>Sphaerisporangium</taxon>
    </lineage>
</organism>
<dbReference type="Proteomes" id="UP001500888">
    <property type="component" value="Unassembled WGS sequence"/>
</dbReference>
<evidence type="ECO:0000313" key="3">
    <source>
        <dbReference type="EMBL" id="GAA3843029.1"/>
    </source>
</evidence>
<accession>A0ABP7JEE6</accession>
<dbReference type="EMBL" id="BAAAZR010000052">
    <property type="protein sequence ID" value="GAA3843029.1"/>
    <property type="molecule type" value="Genomic_DNA"/>
</dbReference>
<evidence type="ECO:0000313" key="4">
    <source>
        <dbReference type="Proteomes" id="UP001500888"/>
    </source>
</evidence>
<feature type="region of interest" description="Disordered" evidence="1">
    <location>
        <begin position="168"/>
        <end position="189"/>
    </location>
</feature>
<reference evidence="4" key="1">
    <citation type="journal article" date="2019" name="Int. J. Syst. Evol. Microbiol.">
        <title>The Global Catalogue of Microorganisms (GCM) 10K type strain sequencing project: providing services to taxonomists for standard genome sequencing and annotation.</title>
        <authorList>
            <consortium name="The Broad Institute Genomics Platform"/>
            <consortium name="The Broad Institute Genome Sequencing Center for Infectious Disease"/>
            <person name="Wu L."/>
            <person name="Ma J."/>
        </authorList>
    </citation>
    <scope>NUCLEOTIDE SEQUENCE [LARGE SCALE GENOMIC DNA]</scope>
    <source>
        <strain evidence="4">JCM 16908</strain>
    </source>
</reference>
<gene>
    <name evidence="3" type="ORF">GCM10022226_77410</name>
</gene>
<comment type="caution">
    <text evidence="3">The sequence shown here is derived from an EMBL/GenBank/DDBJ whole genome shotgun (WGS) entry which is preliminary data.</text>
</comment>
<evidence type="ECO:0008006" key="5">
    <source>
        <dbReference type="Google" id="ProtNLM"/>
    </source>
</evidence>
<feature type="compositionally biased region" description="Polar residues" evidence="1">
    <location>
        <begin position="26"/>
        <end position="36"/>
    </location>
</feature>
<evidence type="ECO:0000256" key="1">
    <source>
        <dbReference type="SAM" id="MobiDB-lite"/>
    </source>
</evidence>
<name>A0ABP7JEE6_9ACTN</name>
<sequence>MSEKHGSTQESGEPSFDAFKPVARDTPSSGQESIFSTGSWPAASIATAAPEPSPVPAGPAGRRRMPRLIRATLLLVAAVALVAVTVGVQWWDRSAWIAQRYPAEVVKDVPRGQSAALHGMSWQASLAVRARSAGDHRDATSLIATVRVTPISAKDVGGYLPPRFEARDRGTGRRWQALPAETPTGSDLEPGRTTSFIVVAAVPNELKDTAELVLSYSSAETLRFAR</sequence>
<evidence type="ECO:0000256" key="2">
    <source>
        <dbReference type="SAM" id="Phobius"/>
    </source>
</evidence>
<dbReference type="RefSeq" id="WP_344952528.1">
    <property type="nucleotide sequence ID" value="NZ_BAAAZR010000052.1"/>
</dbReference>
<keyword evidence="2" id="KW-0472">Membrane</keyword>
<keyword evidence="4" id="KW-1185">Reference proteome</keyword>
<keyword evidence="2" id="KW-1133">Transmembrane helix</keyword>
<keyword evidence="2" id="KW-0812">Transmembrane</keyword>
<feature type="region of interest" description="Disordered" evidence="1">
    <location>
        <begin position="1"/>
        <end position="36"/>
    </location>
</feature>
<protein>
    <recommendedName>
        <fullName evidence="5">DUF4352 domain-containing protein</fullName>
    </recommendedName>
</protein>
<feature type="transmembrane region" description="Helical" evidence="2">
    <location>
        <begin position="71"/>
        <end position="91"/>
    </location>
</feature>